<keyword evidence="3" id="KW-0418">Kinase</keyword>
<dbReference type="PANTHER" id="PTHR21064">
    <property type="entry name" value="AMINOGLYCOSIDE PHOSPHOTRANSFERASE DOMAIN-CONTAINING PROTEIN-RELATED"/>
    <property type="match status" value="1"/>
</dbReference>
<dbReference type="RefSeq" id="WP_188992002.1">
    <property type="nucleotide sequence ID" value="NZ_BMHP01000002.1"/>
</dbReference>
<dbReference type="Pfam" id="PF01636">
    <property type="entry name" value="APH"/>
    <property type="match status" value="1"/>
</dbReference>
<dbReference type="Gene3D" id="3.30.200.20">
    <property type="entry name" value="Phosphorylase Kinase, domain 1"/>
    <property type="match status" value="1"/>
</dbReference>
<dbReference type="InterPro" id="IPR050249">
    <property type="entry name" value="Pseudomonas-type_ThrB"/>
</dbReference>
<dbReference type="GO" id="GO:0019202">
    <property type="term" value="F:amino acid kinase activity"/>
    <property type="evidence" value="ECO:0007669"/>
    <property type="project" value="TreeGrafter"/>
</dbReference>
<protein>
    <submittedName>
        <fullName evidence="3">Homoserine kinase</fullName>
    </submittedName>
</protein>
<organism evidence="3 4">
    <name type="scientific">Paenibacillus nasutitermitis</name>
    <dbReference type="NCBI Taxonomy" id="1652958"/>
    <lineage>
        <taxon>Bacteria</taxon>
        <taxon>Bacillati</taxon>
        <taxon>Bacillota</taxon>
        <taxon>Bacilli</taxon>
        <taxon>Bacillales</taxon>
        <taxon>Paenibacillaceae</taxon>
        <taxon>Paenibacillus</taxon>
    </lineage>
</organism>
<dbReference type="AlphaFoldDB" id="A0A916YW35"/>
<dbReference type="EMBL" id="BMHP01000002">
    <property type="protein sequence ID" value="GGD63578.1"/>
    <property type="molecule type" value="Genomic_DNA"/>
</dbReference>
<dbReference type="InterPro" id="IPR011009">
    <property type="entry name" value="Kinase-like_dom_sf"/>
</dbReference>
<comment type="similarity">
    <text evidence="1">Belongs to the pseudomonas-type ThrB family.</text>
</comment>
<dbReference type="PANTHER" id="PTHR21064:SF6">
    <property type="entry name" value="AMINOGLYCOSIDE PHOSPHOTRANSFERASE DOMAIN-CONTAINING PROTEIN"/>
    <property type="match status" value="1"/>
</dbReference>
<accession>A0A916YW35</accession>
<reference evidence="3" key="2">
    <citation type="submission" date="2020-09" db="EMBL/GenBank/DDBJ databases">
        <authorList>
            <person name="Sun Q."/>
            <person name="Zhou Y."/>
        </authorList>
    </citation>
    <scope>NUCLEOTIDE SEQUENCE</scope>
    <source>
        <strain evidence="3">CGMCC 1.15178</strain>
    </source>
</reference>
<dbReference type="InterPro" id="IPR002575">
    <property type="entry name" value="Aminoglycoside_PTrfase"/>
</dbReference>
<dbReference type="SUPFAM" id="SSF56112">
    <property type="entry name" value="Protein kinase-like (PK-like)"/>
    <property type="match status" value="1"/>
</dbReference>
<dbReference type="Proteomes" id="UP000612456">
    <property type="component" value="Unassembled WGS sequence"/>
</dbReference>
<keyword evidence="3" id="KW-0808">Transferase</keyword>
<evidence type="ECO:0000259" key="2">
    <source>
        <dbReference type="Pfam" id="PF01636"/>
    </source>
</evidence>
<comment type="caution">
    <text evidence="3">The sequence shown here is derived from an EMBL/GenBank/DDBJ whole genome shotgun (WGS) entry which is preliminary data.</text>
</comment>
<name>A0A916YW35_9BACL</name>
<gene>
    <name evidence="3" type="primary">thrB</name>
    <name evidence="3" type="ORF">GCM10010911_21630</name>
</gene>
<proteinExistence type="inferred from homology"/>
<keyword evidence="4" id="KW-1185">Reference proteome</keyword>
<evidence type="ECO:0000256" key="1">
    <source>
        <dbReference type="ARBA" id="ARBA00038240"/>
    </source>
</evidence>
<evidence type="ECO:0000313" key="4">
    <source>
        <dbReference type="Proteomes" id="UP000612456"/>
    </source>
</evidence>
<sequence length="337" mass="38416">MIAESGNRIEEILQQYGIGKHWQAVREESGMNNTTRMVYAGVDKYVLRIYDNHRDSDIVKIEHVILQELQGAGLPYLIPQPVPNLSNETVTRAADGKLGALYHYIEGERPTANNCRHVEGLGRASGLLVKALKHTVIPVQPLIEPYYECEQTHAAMTDVIMEDLACQSPELEGRLRQLDFLADQRQRLKERNPSFAVLPQQWIHGDIGFTNALAQGDRISGLLDFEFCTRDAAVMELAVVLADFPGVTEETSLNQIMLFCRGFGTAMKFSEEELELLPELIKLRMMDVFLHFAGRYTQGLDPYPVWEQQITRAAFVCQWIDRCEDKLGRLLRQYLFE</sequence>
<evidence type="ECO:0000313" key="3">
    <source>
        <dbReference type="EMBL" id="GGD63578.1"/>
    </source>
</evidence>
<feature type="domain" description="Aminoglycoside phosphotransferase" evidence="2">
    <location>
        <begin position="29"/>
        <end position="245"/>
    </location>
</feature>
<dbReference type="Gene3D" id="3.90.1200.10">
    <property type="match status" value="1"/>
</dbReference>
<reference evidence="3" key="1">
    <citation type="journal article" date="2014" name="Int. J. Syst. Evol. Microbiol.">
        <title>Complete genome sequence of Corynebacterium casei LMG S-19264T (=DSM 44701T), isolated from a smear-ripened cheese.</title>
        <authorList>
            <consortium name="US DOE Joint Genome Institute (JGI-PGF)"/>
            <person name="Walter F."/>
            <person name="Albersmeier A."/>
            <person name="Kalinowski J."/>
            <person name="Ruckert C."/>
        </authorList>
    </citation>
    <scope>NUCLEOTIDE SEQUENCE</scope>
    <source>
        <strain evidence="3">CGMCC 1.15178</strain>
    </source>
</reference>